<organism evidence="1 2">
    <name type="scientific">Euplotes crassus</name>
    <dbReference type="NCBI Taxonomy" id="5936"/>
    <lineage>
        <taxon>Eukaryota</taxon>
        <taxon>Sar</taxon>
        <taxon>Alveolata</taxon>
        <taxon>Ciliophora</taxon>
        <taxon>Intramacronucleata</taxon>
        <taxon>Spirotrichea</taxon>
        <taxon>Hypotrichia</taxon>
        <taxon>Euplotida</taxon>
        <taxon>Euplotidae</taxon>
        <taxon>Moneuplotes</taxon>
    </lineage>
</organism>
<comment type="caution">
    <text evidence="1">The sequence shown here is derived from an EMBL/GenBank/DDBJ whole genome shotgun (WGS) entry which is preliminary data.</text>
</comment>
<keyword evidence="2" id="KW-1185">Reference proteome</keyword>
<evidence type="ECO:0000313" key="2">
    <source>
        <dbReference type="Proteomes" id="UP001295684"/>
    </source>
</evidence>
<accession>A0AAD1XXN5</accession>
<name>A0AAD1XXN5_EUPCR</name>
<protein>
    <submittedName>
        <fullName evidence="1">Uncharacterized protein</fullName>
    </submittedName>
</protein>
<proteinExistence type="predicted"/>
<evidence type="ECO:0000313" key="1">
    <source>
        <dbReference type="EMBL" id="CAI2380769.1"/>
    </source>
</evidence>
<dbReference type="Proteomes" id="UP001295684">
    <property type="component" value="Unassembled WGS sequence"/>
</dbReference>
<dbReference type="EMBL" id="CAMPGE010022752">
    <property type="protein sequence ID" value="CAI2380769.1"/>
    <property type="molecule type" value="Genomic_DNA"/>
</dbReference>
<dbReference type="AlphaFoldDB" id="A0AAD1XXN5"/>
<sequence>MININREMKFISTTKSSRGLHNGASKKRSQYIGVLRNGNNWQIQINLSSKKKHFGIFSNEIEAAIMQNFFSIGVNGIDVKTNFNYDTITAQGMIMNYLTNDNFSSPSDFLTKV</sequence>
<gene>
    <name evidence="1" type="ORF">ECRASSUSDP1_LOCUS22209</name>
</gene>
<reference evidence="1" key="1">
    <citation type="submission" date="2023-07" db="EMBL/GenBank/DDBJ databases">
        <authorList>
            <consortium name="AG Swart"/>
            <person name="Singh M."/>
            <person name="Singh A."/>
            <person name="Seah K."/>
            <person name="Emmerich C."/>
        </authorList>
    </citation>
    <scope>NUCLEOTIDE SEQUENCE</scope>
    <source>
        <strain evidence="1">DP1</strain>
    </source>
</reference>